<protein>
    <submittedName>
        <fullName evidence="3">DUF4190 domain-containing protein</fullName>
    </submittedName>
</protein>
<dbReference type="EMBL" id="JACRTL010000002">
    <property type="protein sequence ID" value="MBC8610624.1"/>
    <property type="molecule type" value="Genomic_DNA"/>
</dbReference>
<dbReference type="InterPro" id="IPR025241">
    <property type="entry name" value="DUF4190"/>
</dbReference>
<evidence type="ECO:0000313" key="3">
    <source>
        <dbReference type="EMBL" id="MBC8610624.1"/>
    </source>
</evidence>
<feature type="domain" description="DUF4190" evidence="2">
    <location>
        <begin position="17"/>
        <end position="79"/>
    </location>
</feature>
<dbReference type="OrthoDB" id="1860063at2"/>
<dbReference type="Pfam" id="PF13828">
    <property type="entry name" value="DUF4190"/>
    <property type="match status" value="1"/>
</dbReference>
<dbReference type="AlphaFoldDB" id="A0A8J6P0W3"/>
<feature type="transmembrane region" description="Helical" evidence="1">
    <location>
        <begin position="16"/>
        <end position="49"/>
    </location>
</feature>
<reference evidence="3" key="1">
    <citation type="submission" date="2020-08" db="EMBL/GenBank/DDBJ databases">
        <title>Genome public.</title>
        <authorList>
            <person name="Liu C."/>
            <person name="Sun Q."/>
        </authorList>
    </citation>
    <scope>NUCLEOTIDE SEQUENCE</scope>
    <source>
        <strain evidence="3">NSJ-15</strain>
    </source>
</reference>
<keyword evidence="1" id="KW-0472">Membrane</keyword>
<evidence type="ECO:0000259" key="2">
    <source>
        <dbReference type="Pfam" id="PF13828"/>
    </source>
</evidence>
<feature type="transmembrane region" description="Helical" evidence="1">
    <location>
        <begin position="61"/>
        <end position="88"/>
    </location>
</feature>
<evidence type="ECO:0000313" key="4">
    <source>
        <dbReference type="Proteomes" id="UP000632659"/>
    </source>
</evidence>
<keyword evidence="4" id="KW-1185">Reference proteome</keyword>
<keyword evidence="1" id="KW-0812">Transmembrane</keyword>
<accession>A0A8J6P0W3</accession>
<proteinExistence type="predicted"/>
<keyword evidence="1" id="KW-1133">Transmembrane helix</keyword>
<comment type="caution">
    <text evidence="3">The sequence shown here is derived from an EMBL/GenBank/DDBJ whole genome shotgun (WGS) entry which is preliminary data.</text>
</comment>
<gene>
    <name evidence="3" type="ORF">H8702_05740</name>
</gene>
<sequence>MDQNYNNQPQQAPKGFAIAALVLGIVSVVFCCLWYISIPTGVVGIILGVMGRKKCTTAQGMATAGLVLSIIGAVLSILLITILASFLASLSASF</sequence>
<name>A0A8J6P0W3_9FIRM</name>
<dbReference type="Proteomes" id="UP000632659">
    <property type="component" value="Unassembled WGS sequence"/>
</dbReference>
<evidence type="ECO:0000256" key="1">
    <source>
        <dbReference type="SAM" id="Phobius"/>
    </source>
</evidence>
<dbReference type="RefSeq" id="WP_093989371.1">
    <property type="nucleotide sequence ID" value="NZ_FYDD01000004.1"/>
</dbReference>
<organism evidence="3 4">
    <name type="scientific">Massiliimalia timonensis</name>
    <dbReference type="NCBI Taxonomy" id="1987501"/>
    <lineage>
        <taxon>Bacteria</taxon>
        <taxon>Bacillati</taxon>
        <taxon>Bacillota</taxon>
        <taxon>Clostridia</taxon>
        <taxon>Eubacteriales</taxon>
        <taxon>Oscillospiraceae</taxon>
        <taxon>Massiliimalia</taxon>
    </lineage>
</organism>